<dbReference type="Proteomes" id="UP000001542">
    <property type="component" value="Unassembled WGS sequence"/>
</dbReference>
<keyword evidence="3" id="KW-1185">Reference proteome</keyword>
<protein>
    <recommendedName>
        <fullName evidence="1">MD-2-related lipid-recognition domain-containing protein</fullName>
    </recommendedName>
</protein>
<reference evidence="2" key="2">
    <citation type="journal article" date="2007" name="Science">
        <title>Draft genome sequence of the sexually transmitted pathogen Trichomonas vaginalis.</title>
        <authorList>
            <person name="Carlton J.M."/>
            <person name="Hirt R.P."/>
            <person name="Silva J.C."/>
            <person name="Delcher A.L."/>
            <person name="Schatz M."/>
            <person name="Zhao Q."/>
            <person name="Wortman J.R."/>
            <person name="Bidwell S.L."/>
            <person name="Alsmark U.C.M."/>
            <person name="Besteiro S."/>
            <person name="Sicheritz-Ponten T."/>
            <person name="Noel C.J."/>
            <person name="Dacks J.B."/>
            <person name="Foster P.G."/>
            <person name="Simillion C."/>
            <person name="Van de Peer Y."/>
            <person name="Miranda-Saavedra D."/>
            <person name="Barton G.J."/>
            <person name="Westrop G.D."/>
            <person name="Mueller S."/>
            <person name="Dessi D."/>
            <person name="Fiori P.L."/>
            <person name="Ren Q."/>
            <person name="Paulsen I."/>
            <person name="Zhang H."/>
            <person name="Bastida-Corcuera F.D."/>
            <person name="Simoes-Barbosa A."/>
            <person name="Brown M.T."/>
            <person name="Hayes R.D."/>
            <person name="Mukherjee M."/>
            <person name="Okumura C.Y."/>
            <person name="Schneider R."/>
            <person name="Smith A.J."/>
            <person name="Vanacova S."/>
            <person name="Villalvazo M."/>
            <person name="Haas B.J."/>
            <person name="Pertea M."/>
            <person name="Feldblyum T.V."/>
            <person name="Utterback T.R."/>
            <person name="Shu C.L."/>
            <person name="Osoegawa K."/>
            <person name="de Jong P.J."/>
            <person name="Hrdy I."/>
            <person name="Horvathova L."/>
            <person name="Zubacova Z."/>
            <person name="Dolezal P."/>
            <person name="Malik S.B."/>
            <person name="Logsdon J.M. Jr."/>
            <person name="Henze K."/>
            <person name="Gupta A."/>
            <person name="Wang C.C."/>
            <person name="Dunne R.L."/>
            <person name="Upcroft J.A."/>
            <person name="Upcroft P."/>
            <person name="White O."/>
            <person name="Salzberg S.L."/>
            <person name="Tang P."/>
            <person name="Chiu C.-H."/>
            <person name="Lee Y.-S."/>
            <person name="Embley T.M."/>
            <person name="Coombs G.H."/>
            <person name="Mottram J.C."/>
            <person name="Tachezy J."/>
            <person name="Fraser-Liggett C.M."/>
            <person name="Johnson P.J."/>
        </authorList>
    </citation>
    <scope>NUCLEOTIDE SEQUENCE [LARGE SCALE GENOMIC DNA]</scope>
    <source>
        <strain evidence="2">G3</strain>
    </source>
</reference>
<name>A2ENU6_TRIV3</name>
<dbReference type="SUPFAM" id="SSF81296">
    <property type="entry name" value="E set domains"/>
    <property type="match status" value="1"/>
</dbReference>
<dbReference type="InterPro" id="IPR003172">
    <property type="entry name" value="ML_dom"/>
</dbReference>
<sequence>MMFLFLIGTAKAFGTSEFRQCPGQAKQYFQIKKFDVSTAIETRGMTFVLHLIAELNHKVQEPYLEIQLANGRIPYTRKIDQLCRPGILICPASFSQVVYAVLLPVPATIPIGDYTIRMIFREGSEKLGCYESTLKVNDIDIEQLHREEYARSLKREYEAHHDETEEVE</sequence>
<dbReference type="GO" id="GO:0015918">
    <property type="term" value="P:sterol transport"/>
    <property type="evidence" value="ECO:0000318"/>
    <property type="project" value="GO_Central"/>
</dbReference>
<dbReference type="RefSeq" id="XP_001317859.1">
    <property type="nucleotide sequence ID" value="XM_001317824.1"/>
</dbReference>
<proteinExistence type="predicted"/>
<dbReference type="KEGG" id="tva:4763505"/>
<dbReference type="InterPro" id="IPR014756">
    <property type="entry name" value="Ig_E-set"/>
</dbReference>
<evidence type="ECO:0000313" key="3">
    <source>
        <dbReference type="Proteomes" id="UP000001542"/>
    </source>
</evidence>
<evidence type="ECO:0000313" key="2">
    <source>
        <dbReference type="EMBL" id="EAY05636.1"/>
    </source>
</evidence>
<dbReference type="GO" id="GO:0032934">
    <property type="term" value="F:sterol binding"/>
    <property type="evidence" value="ECO:0000318"/>
    <property type="project" value="GO_Central"/>
</dbReference>
<dbReference type="Pfam" id="PF02221">
    <property type="entry name" value="E1_DerP2_DerF2"/>
    <property type="match status" value="1"/>
</dbReference>
<dbReference type="VEuPathDB" id="TrichDB:TVAGG3_0249230"/>
<dbReference type="SMART" id="SM00737">
    <property type="entry name" value="ML"/>
    <property type="match status" value="1"/>
</dbReference>
<dbReference type="OrthoDB" id="10544027at2759"/>
<feature type="domain" description="MD-2-related lipid-recognition" evidence="1">
    <location>
        <begin position="18"/>
        <end position="134"/>
    </location>
</feature>
<dbReference type="VEuPathDB" id="TrichDB:TVAG_216120"/>
<dbReference type="InParanoid" id="A2ENU6"/>
<evidence type="ECO:0000259" key="1">
    <source>
        <dbReference type="SMART" id="SM00737"/>
    </source>
</evidence>
<dbReference type="AlphaFoldDB" id="A2ENU6"/>
<reference evidence="2" key="1">
    <citation type="submission" date="2006-10" db="EMBL/GenBank/DDBJ databases">
        <authorList>
            <person name="Amadeo P."/>
            <person name="Zhao Q."/>
            <person name="Wortman J."/>
            <person name="Fraser-Liggett C."/>
            <person name="Carlton J."/>
        </authorList>
    </citation>
    <scope>NUCLEOTIDE SEQUENCE</scope>
    <source>
        <strain evidence="2">G3</strain>
    </source>
</reference>
<organism evidence="2 3">
    <name type="scientific">Trichomonas vaginalis (strain ATCC PRA-98 / G3)</name>
    <dbReference type="NCBI Taxonomy" id="412133"/>
    <lineage>
        <taxon>Eukaryota</taxon>
        <taxon>Metamonada</taxon>
        <taxon>Parabasalia</taxon>
        <taxon>Trichomonadida</taxon>
        <taxon>Trichomonadidae</taxon>
        <taxon>Trichomonas</taxon>
    </lineage>
</organism>
<gene>
    <name evidence="2" type="ORF">TVAG_216120</name>
</gene>
<dbReference type="EMBL" id="DS113443">
    <property type="protein sequence ID" value="EAY05636.1"/>
    <property type="molecule type" value="Genomic_DNA"/>
</dbReference>
<accession>A2ENU6</accession>